<dbReference type="AlphaFoldDB" id="A0A7W5GDU1"/>
<gene>
    <name evidence="2" type="ORF">FHS16_006373</name>
</gene>
<evidence type="ECO:0000313" key="2">
    <source>
        <dbReference type="EMBL" id="MBB3156251.1"/>
    </source>
</evidence>
<evidence type="ECO:0000313" key="3">
    <source>
        <dbReference type="Proteomes" id="UP000518605"/>
    </source>
</evidence>
<organism evidence="2 3">
    <name type="scientific">Paenibacillus endophyticus</name>
    <dbReference type="NCBI Taxonomy" id="1294268"/>
    <lineage>
        <taxon>Bacteria</taxon>
        <taxon>Bacillati</taxon>
        <taxon>Bacillota</taxon>
        <taxon>Bacilli</taxon>
        <taxon>Bacillales</taxon>
        <taxon>Paenibacillaceae</taxon>
        <taxon>Paenibacillus</taxon>
    </lineage>
</organism>
<feature type="transmembrane region" description="Helical" evidence="1">
    <location>
        <begin position="12"/>
        <end position="34"/>
    </location>
</feature>
<protein>
    <submittedName>
        <fullName evidence="2">Uncharacterized protein</fullName>
    </submittedName>
</protein>
<evidence type="ECO:0000256" key="1">
    <source>
        <dbReference type="SAM" id="Phobius"/>
    </source>
</evidence>
<sequence>MFYMFVGGGHVIISFTLALPSSLIAYAIALTTFYGDIDSD</sequence>
<keyword evidence="3" id="KW-1185">Reference proteome</keyword>
<keyword evidence="1" id="KW-0812">Transmembrane</keyword>
<dbReference type="Proteomes" id="UP000518605">
    <property type="component" value="Unassembled WGS sequence"/>
</dbReference>
<name>A0A7W5GDU1_9BACL</name>
<keyword evidence="1" id="KW-1133">Transmembrane helix</keyword>
<keyword evidence="1" id="KW-0472">Membrane</keyword>
<comment type="caution">
    <text evidence="2">The sequence shown here is derived from an EMBL/GenBank/DDBJ whole genome shotgun (WGS) entry which is preliminary data.</text>
</comment>
<accession>A0A7W5GDU1</accession>
<reference evidence="2 3" key="1">
    <citation type="submission" date="2020-08" db="EMBL/GenBank/DDBJ databases">
        <title>Genomic Encyclopedia of Type Strains, Phase III (KMG-III): the genomes of soil and plant-associated and newly described type strains.</title>
        <authorList>
            <person name="Whitman W."/>
        </authorList>
    </citation>
    <scope>NUCLEOTIDE SEQUENCE [LARGE SCALE GENOMIC DNA]</scope>
    <source>
        <strain evidence="2 3">CECT 8234</strain>
    </source>
</reference>
<dbReference type="EMBL" id="JACHXW010000035">
    <property type="protein sequence ID" value="MBB3156251.1"/>
    <property type="molecule type" value="Genomic_DNA"/>
</dbReference>
<proteinExistence type="predicted"/>